<keyword evidence="1" id="KW-1133">Transmembrane helix</keyword>
<feature type="transmembrane region" description="Helical" evidence="1">
    <location>
        <begin position="189"/>
        <end position="213"/>
    </location>
</feature>
<proteinExistence type="predicted"/>
<feature type="transmembrane region" description="Helical" evidence="1">
    <location>
        <begin position="72"/>
        <end position="90"/>
    </location>
</feature>
<sequence>MNFYSKVMLTYNTLSFYLQLVINLTLLTGLIVLVMNDAKSKIVLLVFLFGELLLELSDYIDRLLDLHTINIYNYPLSQFFGILMITAIYDRYFFSIGRSLKVLIGIFAVLSLVFNIVYMQNIQSATFYSNIITSIIVSSFAAYYFLYMIKKGNTRNTLFVTNILVFLFFSVECLISTTFNFLINNYLEWVAPIWLFRGVLLLSFYISFINLGWHTRTMKVR</sequence>
<dbReference type="AlphaFoldDB" id="A0A3D9AS73"/>
<evidence type="ECO:0000313" key="3">
    <source>
        <dbReference type="Proteomes" id="UP000256257"/>
    </source>
</evidence>
<feature type="transmembrane region" description="Helical" evidence="1">
    <location>
        <begin position="102"/>
        <end position="119"/>
    </location>
</feature>
<organism evidence="2 3">
    <name type="scientific">Chryseobacterium pennipullorum</name>
    <dbReference type="NCBI Taxonomy" id="2258963"/>
    <lineage>
        <taxon>Bacteria</taxon>
        <taxon>Pseudomonadati</taxon>
        <taxon>Bacteroidota</taxon>
        <taxon>Flavobacteriia</taxon>
        <taxon>Flavobacteriales</taxon>
        <taxon>Weeksellaceae</taxon>
        <taxon>Chryseobacterium group</taxon>
        <taxon>Chryseobacterium</taxon>
    </lineage>
</organism>
<reference evidence="2 3" key="1">
    <citation type="submission" date="2018-06" db="EMBL/GenBank/DDBJ databases">
        <title>Novel Chryseobacterium species.</title>
        <authorList>
            <person name="Newman J."/>
            <person name="Hugo C."/>
            <person name="Oosthuizen L."/>
            <person name="Charimba G."/>
        </authorList>
    </citation>
    <scope>NUCLEOTIDE SEQUENCE [LARGE SCALE GENOMIC DNA]</scope>
    <source>
        <strain evidence="2 3">7_F195</strain>
    </source>
</reference>
<gene>
    <name evidence="2" type="ORF">DRF67_17785</name>
</gene>
<feature type="transmembrane region" description="Helical" evidence="1">
    <location>
        <begin position="125"/>
        <end position="146"/>
    </location>
</feature>
<keyword evidence="3" id="KW-1185">Reference proteome</keyword>
<dbReference type="EMBL" id="QNVV01000020">
    <property type="protein sequence ID" value="REC44180.1"/>
    <property type="molecule type" value="Genomic_DNA"/>
</dbReference>
<keyword evidence="1" id="KW-0472">Membrane</keyword>
<dbReference type="OrthoDB" id="1252572at2"/>
<keyword evidence="1" id="KW-0812">Transmembrane</keyword>
<feature type="transmembrane region" description="Helical" evidence="1">
    <location>
        <begin position="16"/>
        <end position="35"/>
    </location>
</feature>
<dbReference type="Proteomes" id="UP000256257">
    <property type="component" value="Unassembled WGS sequence"/>
</dbReference>
<name>A0A3D9AS73_9FLAO</name>
<evidence type="ECO:0008006" key="4">
    <source>
        <dbReference type="Google" id="ProtNLM"/>
    </source>
</evidence>
<evidence type="ECO:0000313" key="2">
    <source>
        <dbReference type="EMBL" id="REC44180.1"/>
    </source>
</evidence>
<protein>
    <recommendedName>
        <fullName evidence="4">YhhN-like protein</fullName>
    </recommendedName>
</protein>
<accession>A0A3D9AS73</accession>
<dbReference type="RefSeq" id="WP_115929649.1">
    <property type="nucleotide sequence ID" value="NZ_QNVV01000020.1"/>
</dbReference>
<comment type="caution">
    <text evidence="2">The sequence shown here is derived from an EMBL/GenBank/DDBJ whole genome shotgun (WGS) entry which is preliminary data.</text>
</comment>
<evidence type="ECO:0000256" key="1">
    <source>
        <dbReference type="SAM" id="Phobius"/>
    </source>
</evidence>
<feature type="transmembrane region" description="Helical" evidence="1">
    <location>
        <begin position="158"/>
        <end position="183"/>
    </location>
</feature>